<sequence>MPSFYARLSVGDEDRDGGENNAIQNQKKFLESYARQLNLTDIRHYIDDESGRFFCLFRLLLHDRGHGKRQNRRVHYKRHDPLGARLSPDREHYEDFQTEQRALYHGIDTEKPDTLRFAPFINIMSEWYAKKY</sequence>
<dbReference type="Proteomes" id="UP000679848">
    <property type="component" value="Chromosome"/>
</dbReference>
<dbReference type="EMBL" id="AP023420">
    <property type="protein sequence ID" value="BCK84500.1"/>
    <property type="molecule type" value="Genomic_DNA"/>
</dbReference>
<dbReference type="Gene3D" id="3.40.50.1390">
    <property type="entry name" value="Resolvase, N-terminal catalytic domain"/>
    <property type="match status" value="1"/>
</dbReference>
<evidence type="ECO:0000313" key="1">
    <source>
        <dbReference type="EMBL" id="BCK84500.1"/>
    </source>
</evidence>
<organism evidence="1 2">
    <name type="scientific">Pusillibacter faecalis</name>
    <dbReference type="NCBI Taxonomy" id="2714358"/>
    <lineage>
        <taxon>Bacteria</taxon>
        <taxon>Bacillati</taxon>
        <taxon>Bacillota</taxon>
        <taxon>Clostridia</taxon>
        <taxon>Eubacteriales</taxon>
        <taxon>Oscillospiraceae</taxon>
        <taxon>Pusillibacter</taxon>
    </lineage>
</organism>
<keyword evidence="2" id="KW-1185">Reference proteome</keyword>
<evidence type="ECO:0000313" key="2">
    <source>
        <dbReference type="Proteomes" id="UP000679848"/>
    </source>
</evidence>
<accession>A0A810Q8I7</accession>
<dbReference type="InterPro" id="IPR036162">
    <property type="entry name" value="Resolvase-like_N_sf"/>
</dbReference>
<protein>
    <recommendedName>
        <fullName evidence="3">Resolvase/invertase-type recombinase catalytic domain-containing protein</fullName>
    </recommendedName>
</protein>
<name>A0A810Q8I7_9FIRM</name>
<dbReference type="GO" id="GO:0000150">
    <property type="term" value="F:DNA strand exchange activity"/>
    <property type="evidence" value="ECO:0007669"/>
    <property type="project" value="InterPro"/>
</dbReference>
<evidence type="ECO:0008006" key="3">
    <source>
        <dbReference type="Google" id="ProtNLM"/>
    </source>
</evidence>
<gene>
    <name evidence="1" type="ORF">MM59RIKEN_18190</name>
</gene>
<dbReference type="AlphaFoldDB" id="A0A810Q8I7"/>
<dbReference type="KEGG" id="pfaa:MM59RIKEN_18190"/>
<reference evidence="1" key="1">
    <citation type="submission" date="2020-09" db="EMBL/GenBank/DDBJ databases">
        <title>New species isolated from human feces.</title>
        <authorList>
            <person name="Kitahara M."/>
            <person name="Shigeno Y."/>
            <person name="Shime M."/>
            <person name="Matsumoto Y."/>
            <person name="Nakamura S."/>
            <person name="Motooka D."/>
            <person name="Fukuoka S."/>
            <person name="Nishikawa H."/>
            <person name="Benno Y."/>
        </authorList>
    </citation>
    <scope>NUCLEOTIDE SEQUENCE</scope>
    <source>
        <strain evidence="1">MM59</strain>
    </source>
</reference>
<dbReference type="GO" id="GO:0003677">
    <property type="term" value="F:DNA binding"/>
    <property type="evidence" value="ECO:0007669"/>
    <property type="project" value="InterPro"/>
</dbReference>
<proteinExistence type="predicted"/>